<name>A0A5C6PNL8_9TELE</name>
<accession>A0A5C6PNL8</accession>
<organism evidence="2 3">
    <name type="scientific">Takifugu flavidus</name>
    <name type="common">sansaifugu</name>
    <dbReference type="NCBI Taxonomy" id="433684"/>
    <lineage>
        <taxon>Eukaryota</taxon>
        <taxon>Metazoa</taxon>
        <taxon>Chordata</taxon>
        <taxon>Craniata</taxon>
        <taxon>Vertebrata</taxon>
        <taxon>Euteleostomi</taxon>
        <taxon>Actinopterygii</taxon>
        <taxon>Neopterygii</taxon>
        <taxon>Teleostei</taxon>
        <taxon>Neoteleostei</taxon>
        <taxon>Acanthomorphata</taxon>
        <taxon>Eupercaria</taxon>
        <taxon>Tetraodontiformes</taxon>
        <taxon>Tetradontoidea</taxon>
        <taxon>Tetraodontidae</taxon>
        <taxon>Takifugu</taxon>
    </lineage>
</organism>
<keyword evidence="3" id="KW-1185">Reference proteome</keyword>
<sequence>MHGICAGHVSSFTVSQEGFTVSVVASDTKEQRTELQRSEEHSERITGGKKEGKVETNLTSQRDLQADERAQRNAPVRDDREQKSYGKENCRDLFLWVLQSRTEK</sequence>
<feature type="region of interest" description="Disordered" evidence="1">
    <location>
        <begin position="27"/>
        <end position="85"/>
    </location>
</feature>
<reference evidence="2 3" key="1">
    <citation type="submission" date="2019-04" db="EMBL/GenBank/DDBJ databases">
        <title>Chromosome genome assembly for Takifugu flavidus.</title>
        <authorList>
            <person name="Xiao S."/>
        </authorList>
    </citation>
    <scope>NUCLEOTIDE SEQUENCE [LARGE SCALE GENOMIC DNA]</scope>
    <source>
        <strain evidence="2">HTHZ2018</strain>
        <tissue evidence="2">Muscle</tissue>
    </source>
</reference>
<protein>
    <submittedName>
        <fullName evidence="2">Uncharacterized protein</fullName>
    </submittedName>
</protein>
<dbReference type="AlphaFoldDB" id="A0A5C6PNL8"/>
<evidence type="ECO:0000313" key="2">
    <source>
        <dbReference type="EMBL" id="TWW80549.1"/>
    </source>
</evidence>
<proteinExistence type="predicted"/>
<evidence type="ECO:0000256" key="1">
    <source>
        <dbReference type="SAM" id="MobiDB-lite"/>
    </source>
</evidence>
<feature type="compositionally biased region" description="Basic and acidic residues" evidence="1">
    <location>
        <begin position="64"/>
        <end position="85"/>
    </location>
</feature>
<feature type="compositionally biased region" description="Basic and acidic residues" evidence="1">
    <location>
        <begin position="27"/>
        <end position="54"/>
    </location>
</feature>
<dbReference type="EMBL" id="RHFK02000001">
    <property type="protein sequence ID" value="TWW80549.1"/>
    <property type="molecule type" value="Genomic_DNA"/>
</dbReference>
<evidence type="ECO:0000313" key="3">
    <source>
        <dbReference type="Proteomes" id="UP000324091"/>
    </source>
</evidence>
<gene>
    <name evidence="2" type="ORF">D4764_01G0003640</name>
</gene>
<comment type="caution">
    <text evidence="2">The sequence shown here is derived from an EMBL/GenBank/DDBJ whole genome shotgun (WGS) entry which is preliminary data.</text>
</comment>
<dbReference type="Proteomes" id="UP000324091">
    <property type="component" value="Chromosome 1"/>
</dbReference>